<organism evidence="2">
    <name type="scientific">Candidatus Kentrum sp. UNK</name>
    <dbReference type="NCBI Taxonomy" id="2126344"/>
    <lineage>
        <taxon>Bacteria</taxon>
        <taxon>Pseudomonadati</taxon>
        <taxon>Pseudomonadota</taxon>
        <taxon>Gammaproteobacteria</taxon>
        <taxon>Candidatus Kentrum</taxon>
    </lineage>
</organism>
<name>A0A451AT33_9GAMM</name>
<dbReference type="EMBL" id="CAADGD010000011">
    <property type="protein sequence ID" value="VFK69186.1"/>
    <property type="molecule type" value="Genomic_DNA"/>
</dbReference>
<sequence length="133" mass="15263">MGEMLEFIPAKPRQTNESTMSKRRLITFDWALKRLLRSKANYDVLEGFLSELLKEDITIIEILERALHEPSLARQNKAPPCATRFCTSCKSPIIVISHLAAQIDHILQNTNFALLARLRLRPMNHNIALVKSR</sequence>
<proteinExistence type="predicted"/>
<evidence type="ECO:0000313" key="1">
    <source>
        <dbReference type="EMBL" id="VFK57777.1"/>
    </source>
</evidence>
<evidence type="ECO:0000313" key="2">
    <source>
        <dbReference type="EMBL" id="VFK69186.1"/>
    </source>
</evidence>
<protein>
    <submittedName>
        <fullName evidence="2">PD-(D/E)XK nuclease family transposase</fullName>
    </submittedName>
</protein>
<accession>A0A451AT33</accession>
<gene>
    <name evidence="1" type="ORF">BECKUNK1418G_GA0071005_10019</name>
    <name evidence="2" type="ORF">BECKUNK1418H_GA0071006_101131</name>
</gene>
<dbReference type="EMBL" id="CAADFZ010000001">
    <property type="protein sequence ID" value="VFK57777.1"/>
    <property type="molecule type" value="Genomic_DNA"/>
</dbReference>
<dbReference type="AlphaFoldDB" id="A0A451AT33"/>
<reference evidence="2" key="1">
    <citation type="submission" date="2019-02" db="EMBL/GenBank/DDBJ databases">
        <authorList>
            <person name="Gruber-Vodicka R. H."/>
            <person name="Seah K. B. B."/>
        </authorList>
    </citation>
    <scope>NUCLEOTIDE SEQUENCE</scope>
    <source>
        <strain evidence="2">BECK_BY19</strain>
        <strain evidence="1">BECK_BY8</strain>
    </source>
</reference>